<evidence type="ECO:0000256" key="1">
    <source>
        <dbReference type="SAM" id="MobiDB-lite"/>
    </source>
</evidence>
<sequence>MKRMLYLVSTLALLAACNDRSAATNDEVEQPDTGGGAGSDGGPTASLGDVDSGTLEDGVVTVVVALDGEDAIQEYALTGNVNGYARYDQQETSINRAFTAIAGSSSEENELVAIVTMDGGQFNRFFGGAVLEQGDFSAPASGFSYYSGNYAGLVNVGSPLPPGGGAPDAVTPFGVGEVVGSVYLIADFTDNATEGTIYGRQVDIGNGFQDLEDVVLIATDIAADGTFNGSVELGDLTGVGTYSGAFGGDDATYVGGIVALGDGAYVDIFEEGVDTSNLQEYGLFVIGQCEPASCFSAP</sequence>
<evidence type="ECO:0000313" key="4">
    <source>
        <dbReference type="Proteomes" id="UP000186997"/>
    </source>
</evidence>
<feature type="signal peptide" evidence="2">
    <location>
        <begin position="1"/>
        <end position="22"/>
    </location>
</feature>
<evidence type="ECO:0000256" key="2">
    <source>
        <dbReference type="SAM" id="SignalP"/>
    </source>
</evidence>
<keyword evidence="2" id="KW-0732">Signal</keyword>
<feature type="chain" id="PRO_5012210125" description="Transferrin-binding protein B C-lobe/N-lobe beta barrel domain-containing protein" evidence="2">
    <location>
        <begin position="23"/>
        <end position="298"/>
    </location>
</feature>
<dbReference type="Proteomes" id="UP000186997">
    <property type="component" value="Unassembled WGS sequence"/>
</dbReference>
<proteinExistence type="predicted"/>
<dbReference type="InterPro" id="IPR011250">
    <property type="entry name" value="OMP/PagP_B-barrel"/>
</dbReference>
<dbReference type="OrthoDB" id="7851370at2"/>
<dbReference type="AlphaFoldDB" id="A0A1R3WVM7"/>
<name>A0A1R3WVM7_9RHOB</name>
<accession>A0A1R3WVM7</accession>
<keyword evidence="4" id="KW-1185">Reference proteome</keyword>
<feature type="region of interest" description="Disordered" evidence="1">
    <location>
        <begin position="24"/>
        <end position="53"/>
    </location>
</feature>
<dbReference type="STRING" id="287098.SAMN05421665_1387"/>
<reference evidence="4" key="1">
    <citation type="submission" date="2017-01" db="EMBL/GenBank/DDBJ databases">
        <authorList>
            <person name="Varghese N."/>
            <person name="Submissions S."/>
        </authorList>
    </citation>
    <scope>NUCLEOTIDE SEQUENCE [LARGE SCALE GENOMIC DNA]</scope>
    <source>
        <strain evidence="4">DSM 29591</strain>
    </source>
</reference>
<dbReference type="PROSITE" id="PS51257">
    <property type="entry name" value="PROKAR_LIPOPROTEIN"/>
    <property type="match status" value="1"/>
</dbReference>
<evidence type="ECO:0000313" key="3">
    <source>
        <dbReference type="EMBL" id="SIT82108.1"/>
    </source>
</evidence>
<dbReference type="EMBL" id="FTPR01000001">
    <property type="protein sequence ID" value="SIT82108.1"/>
    <property type="molecule type" value="Genomic_DNA"/>
</dbReference>
<organism evidence="3 4">
    <name type="scientific">Yoonia rosea</name>
    <dbReference type="NCBI Taxonomy" id="287098"/>
    <lineage>
        <taxon>Bacteria</taxon>
        <taxon>Pseudomonadati</taxon>
        <taxon>Pseudomonadota</taxon>
        <taxon>Alphaproteobacteria</taxon>
        <taxon>Rhodobacterales</taxon>
        <taxon>Paracoccaceae</taxon>
        <taxon>Yoonia</taxon>
    </lineage>
</organism>
<dbReference type="SUPFAM" id="SSF56925">
    <property type="entry name" value="OMPA-like"/>
    <property type="match status" value="1"/>
</dbReference>
<gene>
    <name evidence="3" type="ORF">SAMN05421665_1387</name>
</gene>
<evidence type="ECO:0008006" key="5">
    <source>
        <dbReference type="Google" id="ProtNLM"/>
    </source>
</evidence>
<dbReference type="RefSeq" id="WP_131825007.1">
    <property type="nucleotide sequence ID" value="NZ_FTPR01000001.1"/>
</dbReference>
<protein>
    <recommendedName>
        <fullName evidence="5">Transferrin-binding protein B C-lobe/N-lobe beta barrel domain-containing protein</fullName>
    </recommendedName>
</protein>